<accession>T0Y4B4</accession>
<feature type="non-terminal residue" evidence="2">
    <location>
        <position position="141"/>
    </location>
</feature>
<dbReference type="PANTHER" id="PTHR43027:SF1">
    <property type="entry name" value="DOXORUBICIN RESISTANCE ABC TRANSPORTER PERMEASE PROTEIN DRRC-RELATED"/>
    <property type="match status" value="1"/>
</dbReference>
<dbReference type="AlphaFoldDB" id="T0Y4B4"/>
<feature type="transmembrane region" description="Helical" evidence="1">
    <location>
        <begin position="59"/>
        <end position="81"/>
    </location>
</feature>
<reference evidence="2" key="1">
    <citation type="submission" date="2013-08" db="EMBL/GenBank/DDBJ databases">
        <authorList>
            <person name="Mendez C."/>
            <person name="Richter M."/>
            <person name="Ferrer M."/>
            <person name="Sanchez J."/>
        </authorList>
    </citation>
    <scope>NUCLEOTIDE SEQUENCE</scope>
</reference>
<proteinExistence type="predicted"/>
<comment type="caution">
    <text evidence="2">The sequence shown here is derived from an EMBL/GenBank/DDBJ whole genome shotgun (WGS) entry which is preliminary data.</text>
</comment>
<evidence type="ECO:0000313" key="2">
    <source>
        <dbReference type="EMBL" id="EQD26747.1"/>
    </source>
</evidence>
<sequence>MKKNGSGYLEYISNPSDSYSIALGPVIQNVVLRITSGNSSSVQVLNVPISRNIPKPVDYYLPGLVGFTLANAIFAMVYLVPAYRKKKIFRQLEFSGLTKGEWLFSMVIFYFLLTMLSDLILFATGYVVFGIQLSVSALDVL</sequence>
<organism evidence="2">
    <name type="scientific">mine drainage metagenome</name>
    <dbReference type="NCBI Taxonomy" id="410659"/>
    <lineage>
        <taxon>unclassified sequences</taxon>
        <taxon>metagenomes</taxon>
        <taxon>ecological metagenomes</taxon>
    </lineage>
</organism>
<keyword evidence="1" id="KW-0472">Membrane</keyword>
<gene>
    <name evidence="2" type="ORF">B1B_19470</name>
</gene>
<dbReference type="EMBL" id="AUZY01013077">
    <property type="protein sequence ID" value="EQD26747.1"/>
    <property type="molecule type" value="Genomic_DNA"/>
</dbReference>
<reference evidence="2" key="2">
    <citation type="journal article" date="2014" name="ISME J.">
        <title>Microbial stratification in low pH oxic and suboxic macroscopic growths along an acid mine drainage.</title>
        <authorList>
            <person name="Mendez-Garcia C."/>
            <person name="Mesa V."/>
            <person name="Sprenger R.R."/>
            <person name="Richter M."/>
            <person name="Diez M.S."/>
            <person name="Solano J."/>
            <person name="Bargiela R."/>
            <person name="Golyshina O.V."/>
            <person name="Manteca A."/>
            <person name="Ramos J.L."/>
            <person name="Gallego J.R."/>
            <person name="Llorente I."/>
            <person name="Martins Dos Santos V.A."/>
            <person name="Jensen O.N."/>
            <person name="Pelaez A.I."/>
            <person name="Sanchez J."/>
            <person name="Ferrer M."/>
        </authorList>
    </citation>
    <scope>NUCLEOTIDE SEQUENCE</scope>
</reference>
<feature type="transmembrane region" description="Helical" evidence="1">
    <location>
        <begin position="102"/>
        <end position="129"/>
    </location>
</feature>
<name>T0Y4B4_9ZZZZ</name>
<keyword evidence="1" id="KW-0812">Transmembrane</keyword>
<protein>
    <submittedName>
        <fullName evidence="2">ABC-2 type transporter</fullName>
    </submittedName>
</protein>
<evidence type="ECO:0000256" key="1">
    <source>
        <dbReference type="SAM" id="Phobius"/>
    </source>
</evidence>
<keyword evidence="1" id="KW-1133">Transmembrane helix</keyword>
<dbReference type="InterPro" id="IPR052902">
    <property type="entry name" value="ABC-2_transporter"/>
</dbReference>
<dbReference type="PANTHER" id="PTHR43027">
    <property type="entry name" value="DOXORUBICIN RESISTANCE ABC TRANSPORTER PERMEASE PROTEIN DRRC-RELATED"/>
    <property type="match status" value="1"/>
</dbReference>